<organism evidence="6">
    <name type="scientific">marine sediment metagenome</name>
    <dbReference type="NCBI Taxonomy" id="412755"/>
    <lineage>
        <taxon>unclassified sequences</taxon>
        <taxon>metagenomes</taxon>
        <taxon>ecological metagenomes</taxon>
    </lineage>
</organism>
<dbReference type="EMBL" id="BARS01001169">
    <property type="protein sequence ID" value="GAF85740.1"/>
    <property type="molecule type" value="Genomic_DNA"/>
</dbReference>
<dbReference type="Pfam" id="PF00753">
    <property type="entry name" value="Lactamase_B"/>
    <property type="match status" value="1"/>
</dbReference>
<evidence type="ECO:0000256" key="1">
    <source>
        <dbReference type="ARBA" id="ARBA00001947"/>
    </source>
</evidence>
<dbReference type="GO" id="GO:0016787">
    <property type="term" value="F:hydrolase activity"/>
    <property type="evidence" value="ECO:0007669"/>
    <property type="project" value="UniProtKB-KW"/>
</dbReference>
<proteinExistence type="predicted"/>
<name>X0UB67_9ZZZZ</name>
<protein>
    <recommendedName>
        <fullName evidence="5">Metallo-beta-lactamase domain-containing protein</fullName>
    </recommendedName>
</protein>
<dbReference type="InterPro" id="IPR036866">
    <property type="entry name" value="RibonucZ/Hydroxyglut_hydro"/>
</dbReference>
<comment type="cofactor">
    <cofactor evidence="1">
        <name>Zn(2+)</name>
        <dbReference type="ChEBI" id="CHEBI:29105"/>
    </cofactor>
</comment>
<accession>X0UB67</accession>
<dbReference type="GO" id="GO:0046872">
    <property type="term" value="F:metal ion binding"/>
    <property type="evidence" value="ECO:0007669"/>
    <property type="project" value="UniProtKB-KW"/>
</dbReference>
<dbReference type="InterPro" id="IPR051453">
    <property type="entry name" value="MBL_Glyoxalase_II"/>
</dbReference>
<gene>
    <name evidence="6" type="ORF">S01H1_02434</name>
</gene>
<dbReference type="AlphaFoldDB" id="X0UB67"/>
<keyword evidence="2" id="KW-0479">Metal-binding</keyword>
<keyword evidence="3" id="KW-0378">Hydrolase</keyword>
<evidence type="ECO:0000256" key="2">
    <source>
        <dbReference type="ARBA" id="ARBA00022723"/>
    </source>
</evidence>
<dbReference type="SUPFAM" id="SSF56281">
    <property type="entry name" value="Metallo-hydrolase/oxidoreductase"/>
    <property type="match status" value="1"/>
</dbReference>
<dbReference type="SMART" id="SM00849">
    <property type="entry name" value="Lactamase_B"/>
    <property type="match status" value="1"/>
</dbReference>
<evidence type="ECO:0000259" key="5">
    <source>
        <dbReference type="SMART" id="SM00849"/>
    </source>
</evidence>
<dbReference type="Gene3D" id="3.60.15.10">
    <property type="entry name" value="Ribonuclease Z/Hydroxyacylglutathione hydrolase-like"/>
    <property type="match status" value="1"/>
</dbReference>
<dbReference type="PANTHER" id="PTHR46233:SF3">
    <property type="entry name" value="HYDROXYACYLGLUTATHIONE HYDROLASE GLOC"/>
    <property type="match status" value="1"/>
</dbReference>
<evidence type="ECO:0000313" key="6">
    <source>
        <dbReference type="EMBL" id="GAF85740.1"/>
    </source>
</evidence>
<evidence type="ECO:0000256" key="3">
    <source>
        <dbReference type="ARBA" id="ARBA00022801"/>
    </source>
</evidence>
<reference evidence="6" key="1">
    <citation type="journal article" date="2014" name="Front. Microbiol.">
        <title>High frequency of phylogenetically diverse reductive dehalogenase-homologous genes in deep subseafloor sedimentary metagenomes.</title>
        <authorList>
            <person name="Kawai M."/>
            <person name="Futagami T."/>
            <person name="Toyoda A."/>
            <person name="Takaki Y."/>
            <person name="Nishi S."/>
            <person name="Hori S."/>
            <person name="Arai W."/>
            <person name="Tsubouchi T."/>
            <person name="Morono Y."/>
            <person name="Uchiyama I."/>
            <person name="Ito T."/>
            <person name="Fujiyama A."/>
            <person name="Inagaki F."/>
            <person name="Takami H."/>
        </authorList>
    </citation>
    <scope>NUCLEOTIDE SEQUENCE</scope>
    <source>
        <strain evidence="6">Expedition CK06-06</strain>
    </source>
</reference>
<evidence type="ECO:0000256" key="4">
    <source>
        <dbReference type="ARBA" id="ARBA00022833"/>
    </source>
</evidence>
<dbReference type="InterPro" id="IPR001279">
    <property type="entry name" value="Metallo-B-lactamas"/>
</dbReference>
<keyword evidence="4" id="KW-0862">Zinc</keyword>
<comment type="caution">
    <text evidence="6">The sequence shown here is derived from an EMBL/GenBank/DDBJ whole genome shotgun (WGS) entry which is preliminary data.</text>
</comment>
<dbReference type="PANTHER" id="PTHR46233">
    <property type="entry name" value="HYDROXYACYLGLUTATHIONE HYDROLASE GLOC"/>
    <property type="match status" value="1"/>
</dbReference>
<feature type="domain" description="Metallo-beta-lactamase" evidence="5">
    <location>
        <begin position="11"/>
        <end position="172"/>
    </location>
</feature>
<sequence length="196" mass="21417">MLRKLVVGPYQANCYILGCKETKEGLVIDPGDEVFRIVKEISRNELKIRFILITHGHIDHIGGAGELKRITKAPLFIHPLDAPGLNFRPDGHLYEGQEIPLGKYTISVIHTPGHSPGGVCFHASGAIFTGDTLFAGSVGRTDFAGGDHQQLVKGVIKKIFPLGDDLRVYPGHGPATTIGRERLTNPFFRLGQTAWT</sequence>